<dbReference type="PRINTS" id="PR00080">
    <property type="entry name" value="SDRFAMILY"/>
</dbReference>
<proteinExistence type="inferred from homology"/>
<evidence type="ECO:0000313" key="4">
    <source>
        <dbReference type="EMBL" id="MYL65599.1"/>
    </source>
</evidence>
<evidence type="ECO:0000256" key="2">
    <source>
        <dbReference type="ARBA" id="ARBA00023002"/>
    </source>
</evidence>
<name>A0A845F469_9BACL</name>
<dbReference type="SUPFAM" id="SSF51735">
    <property type="entry name" value="NAD(P)-binding Rossmann-fold domains"/>
    <property type="match status" value="1"/>
</dbReference>
<dbReference type="PANTHER" id="PTHR44196">
    <property type="entry name" value="DEHYDROGENASE/REDUCTASE SDR FAMILY MEMBER 7B"/>
    <property type="match status" value="1"/>
</dbReference>
<protein>
    <submittedName>
        <fullName evidence="4">SDR family NAD(P)-dependent oxidoreductase</fullName>
    </submittedName>
</protein>
<dbReference type="CDD" id="cd05233">
    <property type="entry name" value="SDR_c"/>
    <property type="match status" value="1"/>
</dbReference>
<dbReference type="InterPro" id="IPR036291">
    <property type="entry name" value="NAD(P)-bd_dom_sf"/>
</dbReference>
<dbReference type="EMBL" id="WMEY01000008">
    <property type="protein sequence ID" value="MYL65599.1"/>
    <property type="molecule type" value="Genomic_DNA"/>
</dbReference>
<evidence type="ECO:0000256" key="3">
    <source>
        <dbReference type="RuleBase" id="RU000363"/>
    </source>
</evidence>
<dbReference type="AlphaFoldDB" id="A0A845F469"/>
<comment type="caution">
    <text evidence="4">The sequence shown here is derived from an EMBL/GenBank/DDBJ whole genome shotgun (WGS) entry which is preliminary data.</text>
</comment>
<dbReference type="PRINTS" id="PR00081">
    <property type="entry name" value="GDHRDH"/>
</dbReference>
<dbReference type="Proteomes" id="UP000447833">
    <property type="component" value="Unassembled WGS sequence"/>
</dbReference>
<dbReference type="GO" id="GO:0016491">
    <property type="term" value="F:oxidoreductase activity"/>
    <property type="evidence" value="ECO:0007669"/>
    <property type="project" value="UniProtKB-KW"/>
</dbReference>
<dbReference type="GO" id="GO:0016020">
    <property type="term" value="C:membrane"/>
    <property type="evidence" value="ECO:0007669"/>
    <property type="project" value="TreeGrafter"/>
</dbReference>
<dbReference type="Gene3D" id="3.40.50.720">
    <property type="entry name" value="NAD(P)-binding Rossmann-like Domain"/>
    <property type="match status" value="1"/>
</dbReference>
<dbReference type="RefSeq" id="WP_160921097.1">
    <property type="nucleotide sequence ID" value="NZ_WMEY01000008.1"/>
</dbReference>
<dbReference type="InterPro" id="IPR002347">
    <property type="entry name" value="SDR_fam"/>
</dbReference>
<keyword evidence="2" id="KW-0560">Oxidoreductase</keyword>
<evidence type="ECO:0000313" key="5">
    <source>
        <dbReference type="Proteomes" id="UP000447833"/>
    </source>
</evidence>
<reference evidence="4 5" key="1">
    <citation type="submission" date="2019-11" db="EMBL/GenBank/DDBJ databases">
        <title>Genome sequences of 17 halophilic strains isolated from different environments.</title>
        <authorList>
            <person name="Furrow R.E."/>
        </authorList>
    </citation>
    <scope>NUCLEOTIDE SEQUENCE [LARGE SCALE GENOMIC DNA]</scope>
    <source>
        <strain evidence="4 5">22506_14_FS</strain>
    </source>
</reference>
<sequence length="257" mass="27589">MSETALITGASGGLGADIATLFAKDGIHLILVARSKEKLELRAQELSKYGVQVDVIVSDLAKPGAAGELFEQVKGLGKKVDYLVNNAGVGLFGKFVETDLQKELDMLYLNINSLTHLTKLVLEEMTERGKGSILNVASTAAFQPGPLMAVYYASKAYVLSFSEAIENELKGTGLTVSTLCPGPTRTDFSNRANLGKSKLFDGGTMDSMSVAKAGYEGVRNGKSIIIPGTQNKILAKSIRFIPRKVVTGIVRRMQQEK</sequence>
<accession>A0A845F469</accession>
<dbReference type="PIRSF" id="PIRSF000126">
    <property type="entry name" value="11-beta-HSD1"/>
    <property type="match status" value="1"/>
</dbReference>
<comment type="similarity">
    <text evidence="1 3">Belongs to the short-chain dehydrogenases/reductases (SDR) family.</text>
</comment>
<dbReference type="PANTHER" id="PTHR44196:SF2">
    <property type="entry name" value="SHORT-CHAIN DEHYDROGENASE-RELATED"/>
    <property type="match status" value="1"/>
</dbReference>
<organism evidence="4 5">
    <name type="scientific">Guptibacillus hwajinpoensis</name>
    <dbReference type="NCBI Taxonomy" id="208199"/>
    <lineage>
        <taxon>Bacteria</taxon>
        <taxon>Bacillati</taxon>
        <taxon>Bacillota</taxon>
        <taxon>Bacilli</taxon>
        <taxon>Bacillales</taxon>
        <taxon>Guptibacillaceae</taxon>
        <taxon>Guptibacillus</taxon>
    </lineage>
</organism>
<evidence type="ECO:0000256" key="1">
    <source>
        <dbReference type="ARBA" id="ARBA00006484"/>
    </source>
</evidence>
<dbReference type="Pfam" id="PF00106">
    <property type="entry name" value="adh_short"/>
    <property type="match status" value="1"/>
</dbReference>
<gene>
    <name evidence="4" type="ORF">GLW07_19755</name>
</gene>